<dbReference type="AlphaFoldDB" id="A0A0C9XTJ2"/>
<dbReference type="PANTHER" id="PTHR45916:SF1">
    <property type="entry name" value="STRUCTURAL MAINTENANCE OF CHROMOSOMES PROTEIN 5"/>
    <property type="match status" value="1"/>
</dbReference>
<gene>
    <name evidence="3" type="ORF">K443DRAFT_7250</name>
</gene>
<dbReference type="GO" id="GO:0000724">
    <property type="term" value="P:double-strand break repair via homologous recombination"/>
    <property type="evidence" value="ECO:0007669"/>
    <property type="project" value="TreeGrafter"/>
</dbReference>
<evidence type="ECO:0000256" key="1">
    <source>
        <dbReference type="ARBA" id="ARBA00023054"/>
    </source>
</evidence>
<name>A0A0C9XTJ2_9AGAR</name>
<dbReference type="HOGENOM" id="CLU_1454648_0_0_1"/>
<proteinExistence type="predicted"/>
<evidence type="ECO:0000313" key="3">
    <source>
        <dbReference type="EMBL" id="KIK01007.1"/>
    </source>
</evidence>
<dbReference type="PANTHER" id="PTHR45916">
    <property type="entry name" value="STRUCTURAL MAINTENANCE OF CHROMOSOMES PROTEIN 5"/>
    <property type="match status" value="1"/>
</dbReference>
<protein>
    <recommendedName>
        <fullName evidence="5">Structural maintenance of chromosomes protein 5</fullName>
    </recommendedName>
</protein>
<feature type="compositionally biased region" description="Basic and acidic residues" evidence="2">
    <location>
        <begin position="1"/>
        <end position="15"/>
    </location>
</feature>
<dbReference type="STRING" id="1095629.A0A0C9XTJ2"/>
<sequence length="186" mass="19913">MSFIPKREEKDKHTAPIETEDGEEEEGVGDRRNGDENDASGEYENGDDDLTRGAKRRRINADEYSLESGYVGRSAQAHTKRKNLPRDVIPCSIPGSHLDMIVCPNGAGKRSSIAGAIALGLNSLPPVLGRSTALDAFVKNGPSSGHVEIELKGPAGKQNIILRGTLSASSKSSIFRTCLCQDEPAP</sequence>
<reference evidence="3 4" key="1">
    <citation type="submission" date="2014-04" db="EMBL/GenBank/DDBJ databases">
        <authorList>
            <consortium name="DOE Joint Genome Institute"/>
            <person name="Kuo A."/>
            <person name="Kohler A."/>
            <person name="Nagy L.G."/>
            <person name="Floudas D."/>
            <person name="Copeland A."/>
            <person name="Barry K.W."/>
            <person name="Cichocki N."/>
            <person name="Veneault-Fourrey C."/>
            <person name="LaButti K."/>
            <person name="Lindquist E.A."/>
            <person name="Lipzen A."/>
            <person name="Lundell T."/>
            <person name="Morin E."/>
            <person name="Murat C."/>
            <person name="Sun H."/>
            <person name="Tunlid A."/>
            <person name="Henrissat B."/>
            <person name="Grigoriev I.V."/>
            <person name="Hibbett D.S."/>
            <person name="Martin F."/>
            <person name="Nordberg H.P."/>
            <person name="Cantor M.N."/>
            <person name="Hua S.X."/>
        </authorList>
    </citation>
    <scope>NUCLEOTIDE SEQUENCE [LARGE SCALE GENOMIC DNA]</scope>
    <source>
        <strain evidence="3 4">LaAM-08-1</strain>
    </source>
</reference>
<dbReference type="GO" id="GO:0030915">
    <property type="term" value="C:Smc5-Smc6 complex"/>
    <property type="evidence" value="ECO:0007669"/>
    <property type="project" value="TreeGrafter"/>
</dbReference>
<keyword evidence="4" id="KW-1185">Reference proteome</keyword>
<feature type="compositionally biased region" description="Acidic residues" evidence="2">
    <location>
        <begin position="18"/>
        <end position="27"/>
    </location>
</feature>
<dbReference type="Proteomes" id="UP000054477">
    <property type="component" value="Unassembled WGS sequence"/>
</dbReference>
<evidence type="ECO:0000256" key="2">
    <source>
        <dbReference type="SAM" id="MobiDB-lite"/>
    </source>
</evidence>
<dbReference type="OrthoDB" id="10254973at2759"/>
<feature type="compositionally biased region" description="Acidic residues" evidence="2">
    <location>
        <begin position="36"/>
        <end position="48"/>
    </location>
</feature>
<feature type="region of interest" description="Disordered" evidence="2">
    <location>
        <begin position="1"/>
        <end position="56"/>
    </location>
</feature>
<reference evidence="4" key="2">
    <citation type="submission" date="2015-01" db="EMBL/GenBank/DDBJ databases">
        <title>Evolutionary Origins and Diversification of the Mycorrhizal Mutualists.</title>
        <authorList>
            <consortium name="DOE Joint Genome Institute"/>
            <consortium name="Mycorrhizal Genomics Consortium"/>
            <person name="Kohler A."/>
            <person name="Kuo A."/>
            <person name="Nagy L.G."/>
            <person name="Floudas D."/>
            <person name="Copeland A."/>
            <person name="Barry K.W."/>
            <person name="Cichocki N."/>
            <person name="Veneault-Fourrey C."/>
            <person name="LaButti K."/>
            <person name="Lindquist E.A."/>
            <person name="Lipzen A."/>
            <person name="Lundell T."/>
            <person name="Morin E."/>
            <person name="Murat C."/>
            <person name="Riley R."/>
            <person name="Ohm R."/>
            <person name="Sun H."/>
            <person name="Tunlid A."/>
            <person name="Henrissat B."/>
            <person name="Grigoriev I.V."/>
            <person name="Hibbett D.S."/>
            <person name="Martin F."/>
        </authorList>
    </citation>
    <scope>NUCLEOTIDE SEQUENCE [LARGE SCALE GENOMIC DNA]</scope>
    <source>
        <strain evidence="4">LaAM-08-1</strain>
    </source>
</reference>
<dbReference type="GO" id="GO:0003697">
    <property type="term" value="F:single-stranded DNA binding"/>
    <property type="evidence" value="ECO:0007669"/>
    <property type="project" value="TreeGrafter"/>
</dbReference>
<accession>A0A0C9XTJ2</accession>
<dbReference type="EMBL" id="KN838614">
    <property type="protein sequence ID" value="KIK01007.1"/>
    <property type="molecule type" value="Genomic_DNA"/>
</dbReference>
<keyword evidence="1" id="KW-0175">Coiled coil</keyword>
<dbReference type="GO" id="GO:0005634">
    <property type="term" value="C:nucleus"/>
    <property type="evidence" value="ECO:0007669"/>
    <property type="project" value="TreeGrafter"/>
</dbReference>
<evidence type="ECO:0000313" key="4">
    <source>
        <dbReference type="Proteomes" id="UP000054477"/>
    </source>
</evidence>
<organism evidence="3 4">
    <name type="scientific">Laccaria amethystina LaAM-08-1</name>
    <dbReference type="NCBI Taxonomy" id="1095629"/>
    <lineage>
        <taxon>Eukaryota</taxon>
        <taxon>Fungi</taxon>
        <taxon>Dikarya</taxon>
        <taxon>Basidiomycota</taxon>
        <taxon>Agaricomycotina</taxon>
        <taxon>Agaricomycetes</taxon>
        <taxon>Agaricomycetidae</taxon>
        <taxon>Agaricales</taxon>
        <taxon>Agaricineae</taxon>
        <taxon>Hydnangiaceae</taxon>
        <taxon>Laccaria</taxon>
    </lineage>
</organism>
<evidence type="ECO:0008006" key="5">
    <source>
        <dbReference type="Google" id="ProtNLM"/>
    </source>
</evidence>